<dbReference type="EMBL" id="PNEN01001760">
    <property type="protein sequence ID" value="PPJ51269.1"/>
    <property type="molecule type" value="Genomic_DNA"/>
</dbReference>
<gene>
    <name evidence="2" type="ORF">CBER1_08918</name>
</gene>
<feature type="region of interest" description="Disordered" evidence="1">
    <location>
        <begin position="1"/>
        <end position="21"/>
    </location>
</feature>
<dbReference type="Proteomes" id="UP000237631">
    <property type="component" value="Unassembled WGS sequence"/>
</dbReference>
<accession>A0A2S6BUW5</accession>
<dbReference type="OrthoDB" id="3647725at2759"/>
<feature type="compositionally biased region" description="Basic residues" evidence="1">
    <location>
        <begin position="12"/>
        <end position="21"/>
    </location>
</feature>
<protein>
    <submittedName>
        <fullName evidence="2">Uncharacterized protein</fullName>
    </submittedName>
</protein>
<evidence type="ECO:0000313" key="2">
    <source>
        <dbReference type="EMBL" id="PPJ51269.1"/>
    </source>
</evidence>
<evidence type="ECO:0000313" key="3">
    <source>
        <dbReference type="Proteomes" id="UP000237631"/>
    </source>
</evidence>
<reference evidence="3" key="1">
    <citation type="journal article" date="2017" name="bioRxiv">
        <title>Conservation of a gene cluster reveals novel cercosporin biosynthetic mechanisms and extends production to the genus Colletotrichum.</title>
        <authorList>
            <person name="de Jonge R."/>
            <person name="Ebert M.K."/>
            <person name="Huitt-Roehl C.R."/>
            <person name="Pal P."/>
            <person name="Suttle J.C."/>
            <person name="Spanner R.E."/>
            <person name="Neubauer J.D."/>
            <person name="Jurick W.M.II."/>
            <person name="Stott K.A."/>
            <person name="Secor G.A."/>
            <person name="Thomma B.P.H.J."/>
            <person name="Van de Peer Y."/>
            <person name="Townsend C.A."/>
            <person name="Bolton M.D."/>
        </authorList>
    </citation>
    <scope>NUCLEOTIDE SEQUENCE [LARGE SCALE GENOMIC DNA]</scope>
    <source>
        <strain evidence="3">CBS538.71</strain>
    </source>
</reference>
<organism evidence="2 3">
    <name type="scientific">Cercospora berteroae</name>
    <dbReference type="NCBI Taxonomy" id="357750"/>
    <lineage>
        <taxon>Eukaryota</taxon>
        <taxon>Fungi</taxon>
        <taxon>Dikarya</taxon>
        <taxon>Ascomycota</taxon>
        <taxon>Pezizomycotina</taxon>
        <taxon>Dothideomycetes</taxon>
        <taxon>Dothideomycetidae</taxon>
        <taxon>Mycosphaerellales</taxon>
        <taxon>Mycosphaerellaceae</taxon>
        <taxon>Cercospora</taxon>
    </lineage>
</organism>
<keyword evidence="3" id="KW-1185">Reference proteome</keyword>
<dbReference type="AlphaFoldDB" id="A0A2S6BUW5"/>
<name>A0A2S6BUW5_9PEZI</name>
<sequence>MAPAQTREPKTNKRPKNKAKSRIVVLHFQRPERLAELTQRLLETPETDTESAGNTQRFPPPFPHIDNVALAIHTQDLSHLDTIPAHKQTDMVSFLERISRELQFRLRRSIKFLHEHAKQFDEETTKAALEKWGELAEYDDLGSDWMALEYCREETRREYVEVLVEQCGEQRGWVGEVERCIWDGFWGVWGVSEEEVWSEEKGRVVERLVGVAEEGGEEEDEGIREVVEELVRGWEGDEDRL</sequence>
<proteinExistence type="predicted"/>
<evidence type="ECO:0000256" key="1">
    <source>
        <dbReference type="SAM" id="MobiDB-lite"/>
    </source>
</evidence>
<comment type="caution">
    <text evidence="2">The sequence shown here is derived from an EMBL/GenBank/DDBJ whole genome shotgun (WGS) entry which is preliminary data.</text>
</comment>